<dbReference type="GO" id="GO:0005525">
    <property type="term" value="F:GTP binding"/>
    <property type="evidence" value="ECO:0007669"/>
    <property type="project" value="UniProtKB-KW"/>
</dbReference>
<sequence>MDGVQGPPPEGPIASIAEPGIKADGQLLFDLRREVANLLHRNQTSFPGAQPVSFARKHVDELRNRELQPLHPFIRRMPLATGTMINGGWEELRDNSYYVCEKSDGIRYLLYLTEDEGREIHYLIDRKNDYWFIKNSSFHFPRKDDLTKFHTRTLIDGELVMDDTGKGTKEPRFLVFDCLVLDGQDLMSRTLDKRLAYFNENIYKPYRDLFKQYPEERDFQPFLVEMKAMQLSYGIEMMFREILPKLRHGNDGLIFTCVSSEYKHGTDPHILKWKPPEENTVDCRLRMTFPTVRPGEGDEEAEGPFVDYEAVPRAELWSFMGDGRYQFFDEVHITEEEWEVLKGLGDPLNDRIVECHKDDLGRWRIIRFRDDKSEANHISTIKSVMESIEDRVTEKDLAEAAKGIKDNWKTRNAKRSTKVWVIPPGWVGLTTTRKCRHGNVAAGADMLPSPSPTKCLSREVRSYNLETINLETSSPPTIDLSFCFNPQFPFLPLFQISPPPTMILGPVSLLDCLVFVIFLTPQLLINVGFFPTVVVTLKMLPFLVFQLPTSLFHERYLLSHDEQSPFVQRASFFEDLVIRCVRYAFANLPTNIGRVFFSKYISLPFLRFRMLRHGYLRSPATWSEHKEKGQHGFEGVWIQKDASQPPDIVVYYAHGGGFAMGSAYFYLEFLLSWHSLLVQAGYRNPAIFSLEYTLVPDKMYPRQMYETLRGYKHVLKKVGDPRKVVVAGDSAGATLILTLLLELGHMNEARAFKEKSDDSTASEGRSQEHLRQASESPLPGLCVLISPWAKLISNKHENTASDFLDRDTLWNYAVQYAGAAHVYDKTASPGQCADPRVWAEASPLCGFFITYGSEEVFAPDIKDLINVLVKSTEVDSRSEDGGIHAWPVVSLFLSSTEDKRLKGLRTLTSAIRKHIQ</sequence>
<evidence type="ECO:0000256" key="2">
    <source>
        <dbReference type="ARBA" id="ARBA00012475"/>
    </source>
</evidence>
<evidence type="ECO:0000256" key="6">
    <source>
        <dbReference type="ARBA" id="ARBA00022741"/>
    </source>
</evidence>
<comment type="catalytic activity">
    <reaction evidence="10">
        <text>a 5'-end diphospho-ribonucleoside in mRNA + GTP + H(+) = a 5'-end (5'-triphosphoguanosine)-ribonucleoside in mRNA + diphosphate</text>
        <dbReference type="Rhea" id="RHEA:67012"/>
        <dbReference type="Rhea" id="RHEA-COMP:17165"/>
        <dbReference type="Rhea" id="RHEA-COMP:17166"/>
        <dbReference type="ChEBI" id="CHEBI:15378"/>
        <dbReference type="ChEBI" id="CHEBI:33019"/>
        <dbReference type="ChEBI" id="CHEBI:37565"/>
        <dbReference type="ChEBI" id="CHEBI:167616"/>
        <dbReference type="ChEBI" id="CHEBI:167617"/>
        <dbReference type="EC" id="2.7.7.50"/>
    </reaction>
    <physiologicalReaction direction="left-to-right" evidence="10">
        <dbReference type="Rhea" id="RHEA:67013"/>
    </physiologicalReaction>
</comment>
<dbReference type="GeneID" id="73337035"/>
<dbReference type="InterPro" id="IPR013094">
    <property type="entry name" value="AB_hydrolase_3"/>
</dbReference>
<feature type="domain" description="mRNA capping enzyme C-terminal" evidence="14">
    <location>
        <begin position="278"/>
        <end position="397"/>
    </location>
</feature>
<dbReference type="AlphaFoldDB" id="A0A9Q8WBS3"/>
<keyword evidence="8" id="KW-0342">GTP-binding</keyword>
<protein>
    <recommendedName>
        <fullName evidence="2">mRNA guanylyltransferase</fullName>
        <ecNumber evidence="2">2.7.7.50</ecNumber>
    </recommendedName>
</protein>
<reference evidence="16" key="1">
    <citation type="journal article" date="2021" name="Mol. Plant Microbe Interact.">
        <title>Complete Genome Sequence of the Plant-Pathogenic Fungus Colletotrichum lupini.</title>
        <authorList>
            <person name="Baroncelli R."/>
            <person name="Pensec F."/>
            <person name="Da Lio D."/>
            <person name="Boufleur T."/>
            <person name="Vicente I."/>
            <person name="Sarrocco S."/>
            <person name="Picot A."/>
            <person name="Baraldi E."/>
            <person name="Sukno S."/>
            <person name="Thon M."/>
            <person name="Le Floch G."/>
        </authorList>
    </citation>
    <scope>NUCLEOTIDE SEQUENCE</scope>
    <source>
        <strain evidence="16">IMI 504893</strain>
    </source>
</reference>
<keyword evidence="9" id="KW-0539">Nucleus</keyword>
<evidence type="ECO:0000256" key="3">
    <source>
        <dbReference type="ARBA" id="ARBA00022664"/>
    </source>
</evidence>
<keyword evidence="6" id="KW-0547">Nucleotide-binding</keyword>
<keyword evidence="4" id="KW-0808">Transferase</keyword>
<keyword evidence="12" id="KW-0812">Transmembrane</keyword>
<dbReference type="InterPro" id="IPR051029">
    <property type="entry name" value="mRNA_Capping_Enz/RNA_Phosphat"/>
</dbReference>
<dbReference type="GO" id="GO:0016787">
    <property type="term" value="F:hydrolase activity"/>
    <property type="evidence" value="ECO:0007669"/>
    <property type="project" value="InterPro"/>
</dbReference>
<dbReference type="GO" id="GO:0006370">
    <property type="term" value="P:7-methylguanosine mRNA capping"/>
    <property type="evidence" value="ECO:0007669"/>
    <property type="project" value="UniProtKB-KW"/>
</dbReference>
<keyword evidence="5" id="KW-0548">Nucleotidyltransferase</keyword>
<evidence type="ECO:0000256" key="7">
    <source>
        <dbReference type="ARBA" id="ARBA00023042"/>
    </source>
</evidence>
<dbReference type="RefSeq" id="XP_049139168.1">
    <property type="nucleotide sequence ID" value="XM_049282025.1"/>
</dbReference>
<name>A0A9Q8WBS3_9PEZI</name>
<keyword evidence="12" id="KW-1133">Transmembrane helix</keyword>
<dbReference type="GO" id="GO:0005524">
    <property type="term" value="F:ATP binding"/>
    <property type="evidence" value="ECO:0007669"/>
    <property type="project" value="InterPro"/>
</dbReference>
<evidence type="ECO:0000259" key="13">
    <source>
        <dbReference type="Pfam" id="PF01331"/>
    </source>
</evidence>
<organism evidence="16 17">
    <name type="scientific">Colletotrichum lupini</name>
    <dbReference type="NCBI Taxonomy" id="145971"/>
    <lineage>
        <taxon>Eukaryota</taxon>
        <taxon>Fungi</taxon>
        <taxon>Dikarya</taxon>
        <taxon>Ascomycota</taxon>
        <taxon>Pezizomycotina</taxon>
        <taxon>Sordariomycetes</taxon>
        <taxon>Hypocreomycetidae</taxon>
        <taxon>Glomerellales</taxon>
        <taxon>Glomerellaceae</taxon>
        <taxon>Colletotrichum</taxon>
        <taxon>Colletotrichum acutatum species complex</taxon>
    </lineage>
</organism>
<evidence type="ECO:0000256" key="12">
    <source>
        <dbReference type="SAM" id="Phobius"/>
    </source>
</evidence>
<dbReference type="InterPro" id="IPR029058">
    <property type="entry name" value="AB_hydrolase_fold"/>
</dbReference>
<dbReference type="Pfam" id="PF03919">
    <property type="entry name" value="mRNA_cap_C"/>
    <property type="match status" value="1"/>
</dbReference>
<evidence type="ECO:0000256" key="9">
    <source>
        <dbReference type="ARBA" id="ARBA00023242"/>
    </source>
</evidence>
<dbReference type="PANTHER" id="PTHR10367:SF17">
    <property type="entry name" value="MRNA-CAPPING ENZYME"/>
    <property type="match status" value="1"/>
</dbReference>
<dbReference type="GO" id="GO:0005634">
    <property type="term" value="C:nucleus"/>
    <property type="evidence" value="ECO:0007669"/>
    <property type="project" value="UniProtKB-SubCell"/>
</dbReference>
<accession>A0A9Q8WBS3</accession>
<dbReference type="InterPro" id="IPR013846">
    <property type="entry name" value="mRNA_cap_enzyme_C"/>
</dbReference>
<dbReference type="Gene3D" id="2.40.50.140">
    <property type="entry name" value="Nucleic acid-binding proteins"/>
    <property type="match status" value="1"/>
</dbReference>
<dbReference type="EC" id="2.7.7.50" evidence="2"/>
<dbReference type="InterPro" id="IPR012340">
    <property type="entry name" value="NA-bd_OB-fold"/>
</dbReference>
<dbReference type="SUPFAM" id="SSF50249">
    <property type="entry name" value="Nucleic acid-binding proteins"/>
    <property type="match status" value="1"/>
</dbReference>
<evidence type="ECO:0000313" key="17">
    <source>
        <dbReference type="Proteomes" id="UP000830671"/>
    </source>
</evidence>
<dbReference type="CDD" id="cd07895">
    <property type="entry name" value="Adenylation_mRNA_capping"/>
    <property type="match status" value="1"/>
</dbReference>
<dbReference type="Gene3D" id="3.30.470.30">
    <property type="entry name" value="DNA ligase/mRNA capping enzyme"/>
    <property type="match status" value="1"/>
</dbReference>
<feature type="region of interest" description="Disordered" evidence="11">
    <location>
        <begin position="752"/>
        <end position="774"/>
    </location>
</feature>
<feature type="domain" description="mRNA capping enzyme adenylation" evidence="13">
    <location>
        <begin position="90"/>
        <end position="274"/>
    </location>
</feature>
<evidence type="ECO:0000256" key="11">
    <source>
        <dbReference type="SAM" id="MobiDB-lite"/>
    </source>
</evidence>
<evidence type="ECO:0000256" key="4">
    <source>
        <dbReference type="ARBA" id="ARBA00022679"/>
    </source>
</evidence>
<dbReference type="Pfam" id="PF01331">
    <property type="entry name" value="mRNA_cap_enzyme"/>
    <property type="match status" value="1"/>
</dbReference>
<dbReference type="GO" id="GO:0004484">
    <property type="term" value="F:mRNA guanylyltransferase activity"/>
    <property type="evidence" value="ECO:0007669"/>
    <property type="project" value="UniProtKB-EC"/>
</dbReference>
<dbReference type="InterPro" id="IPR001339">
    <property type="entry name" value="mRNA_cap_enzyme_adenylation"/>
</dbReference>
<keyword evidence="17" id="KW-1185">Reference proteome</keyword>
<evidence type="ECO:0000259" key="15">
    <source>
        <dbReference type="Pfam" id="PF07859"/>
    </source>
</evidence>
<feature type="domain" description="Alpha/beta hydrolase fold-3" evidence="15">
    <location>
        <begin position="650"/>
        <end position="886"/>
    </location>
</feature>
<evidence type="ECO:0000256" key="8">
    <source>
        <dbReference type="ARBA" id="ARBA00023134"/>
    </source>
</evidence>
<dbReference type="Proteomes" id="UP000830671">
    <property type="component" value="Chromosome 2"/>
</dbReference>
<evidence type="ECO:0000256" key="1">
    <source>
        <dbReference type="ARBA" id="ARBA00004123"/>
    </source>
</evidence>
<comment type="subcellular location">
    <subcellularLocation>
        <location evidence="1">Nucleus</location>
    </subcellularLocation>
</comment>
<evidence type="ECO:0000313" key="16">
    <source>
        <dbReference type="EMBL" id="UQC77529.1"/>
    </source>
</evidence>
<dbReference type="KEGG" id="clup:CLUP02_02997"/>
<keyword evidence="7" id="KW-0506">mRNA capping</keyword>
<gene>
    <name evidence="16" type="ORF">CLUP02_02997</name>
</gene>
<keyword evidence="12" id="KW-0472">Membrane</keyword>
<evidence type="ECO:0000256" key="5">
    <source>
        <dbReference type="ARBA" id="ARBA00022695"/>
    </source>
</evidence>
<dbReference type="Gene3D" id="3.40.50.1820">
    <property type="entry name" value="alpha/beta hydrolase"/>
    <property type="match status" value="1"/>
</dbReference>
<feature type="transmembrane region" description="Helical" evidence="12">
    <location>
        <begin position="502"/>
        <end position="520"/>
    </location>
</feature>
<dbReference type="SUPFAM" id="SSF53474">
    <property type="entry name" value="alpha/beta-Hydrolases"/>
    <property type="match status" value="1"/>
</dbReference>
<evidence type="ECO:0000259" key="14">
    <source>
        <dbReference type="Pfam" id="PF03919"/>
    </source>
</evidence>
<dbReference type="Pfam" id="PF07859">
    <property type="entry name" value="Abhydrolase_3"/>
    <property type="match status" value="1"/>
</dbReference>
<evidence type="ECO:0000256" key="10">
    <source>
        <dbReference type="ARBA" id="ARBA00044624"/>
    </source>
</evidence>
<dbReference type="PANTHER" id="PTHR10367">
    <property type="entry name" value="MRNA-CAPPING ENZYME"/>
    <property type="match status" value="1"/>
</dbReference>
<keyword evidence="3" id="KW-0507">mRNA processing</keyword>
<proteinExistence type="predicted"/>
<dbReference type="SUPFAM" id="SSF56091">
    <property type="entry name" value="DNA ligase/mRNA capping enzyme, catalytic domain"/>
    <property type="match status" value="1"/>
</dbReference>
<feature type="transmembrane region" description="Helical" evidence="12">
    <location>
        <begin position="527"/>
        <end position="547"/>
    </location>
</feature>
<dbReference type="EMBL" id="CP019474">
    <property type="protein sequence ID" value="UQC77529.1"/>
    <property type="molecule type" value="Genomic_DNA"/>
</dbReference>